<evidence type="ECO:0000313" key="2">
    <source>
        <dbReference type="Proteomes" id="UP000234323"/>
    </source>
</evidence>
<dbReference type="Proteomes" id="UP000234323">
    <property type="component" value="Unassembled WGS sequence"/>
</dbReference>
<keyword evidence="2" id="KW-1185">Reference proteome</keyword>
<accession>A0A2I1HRQ6</accession>
<evidence type="ECO:0000313" key="1">
    <source>
        <dbReference type="EMBL" id="PKY61483.1"/>
    </source>
</evidence>
<name>A0A2I1HRQ6_9GLOM</name>
<dbReference type="AlphaFoldDB" id="A0A2I1HRQ6"/>
<proteinExistence type="predicted"/>
<protein>
    <submittedName>
        <fullName evidence="1">Uncharacterized protein</fullName>
    </submittedName>
</protein>
<gene>
    <name evidence="1" type="ORF">RhiirA4_486532</name>
</gene>
<reference evidence="1 2" key="1">
    <citation type="submission" date="2015-10" db="EMBL/GenBank/DDBJ databases">
        <title>Genome analyses suggest a sexual origin of heterokaryosis in a supposedly ancient asexual fungus.</title>
        <authorList>
            <person name="Ropars J."/>
            <person name="Sedzielewska K."/>
            <person name="Noel J."/>
            <person name="Charron P."/>
            <person name="Farinelli L."/>
            <person name="Marton T."/>
            <person name="Kruger M."/>
            <person name="Pelin A."/>
            <person name="Brachmann A."/>
            <person name="Corradi N."/>
        </authorList>
    </citation>
    <scope>NUCLEOTIDE SEQUENCE [LARGE SCALE GENOMIC DNA]</scope>
    <source>
        <strain evidence="1 2">A4</strain>
    </source>
</reference>
<organism evidence="1 2">
    <name type="scientific">Rhizophagus irregularis</name>
    <dbReference type="NCBI Taxonomy" id="588596"/>
    <lineage>
        <taxon>Eukaryota</taxon>
        <taxon>Fungi</taxon>
        <taxon>Fungi incertae sedis</taxon>
        <taxon>Mucoromycota</taxon>
        <taxon>Glomeromycotina</taxon>
        <taxon>Glomeromycetes</taxon>
        <taxon>Glomerales</taxon>
        <taxon>Glomeraceae</taxon>
        <taxon>Rhizophagus</taxon>
    </lineage>
</organism>
<sequence>MILEDATPLFHNANAPSGLASLTKDFGRLHELPPTKSMKTFTKNLIAKIERLQKRLLSYANLARITDDDGWLYNPLDGSPNLVEHNAVKKFYQFRLVGIDTMRKSNLEHLNRAVSTAVAASLYTDVNEDLNDAKEKLSGAPTFLSAELNELKDSAIASSLLDDTDKIKMGEYWDQLIKYNSRLLEQHLLKLKGQQKAQPGTKEKEKALQPAQKQTKKVFVNVHLEKRVSIPSFVFRTLNLGANFQVCSLPTQRSLRNSWQEARGQILKKTGGGQKIGSAVINLIDSFNDRRFCNINFINKVLRNSGLRKAANINLTLRRVYEFLVDNDLIVVLADKNLGLTIVNKDWYHKHMLAHFDDTEMFSYIDTNAAPALVCTVDSSTVNWTPLIKKLFFRLKSVVRTYFVNEKDTNNFLAKYWDESNVVFPQTYGLAKLHKNPVVLRYITPVTSWVNVSIKVQVKRNKET</sequence>
<comment type="caution">
    <text evidence="1">The sequence shown here is derived from an EMBL/GenBank/DDBJ whole genome shotgun (WGS) entry which is preliminary data.</text>
</comment>
<dbReference type="EMBL" id="LLXI01005422">
    <property type="protein sequence ID" value="PKY61483.1"/>
    <property type="molecule type" value="Genomic_DNA"/>
</dbReference>